<comment type="caution">
    <text evidence="1">The sequence shown here is derived from an EMBL/GenBank/DDBJ whole genome shotgun (WGS) entry which is preliminary data.</text>
</comment>
<dbReference type="EMBL" id="JACQPB010000041">
    <property type="protein sequence ID" value="MBI4210759.1"/>
    <property type="molecule type" value="Genomic_DNA"/>
</dbReference>
<dbReference type="InterPro" id="IPR014942">
    <property type="entry name" value="AbiEii"/>
</dbReference>
<organism evidence="1 2">
    <name type="scientific">Candidatus Iainarchaeum sp</name>
    <dbReference type="NCBI Taxonomy" id="3101447"/>
    <lineage>
        <taxon>Archaea</taxon>
        <taxon>Candidatus Iainarchaeota</taxon>
        <taxon>Candidatus Iainarchaeia</taxon>
        <taxon>Candidatus Iainarchaeales</taxon>
        <taxon>Candidatus Iainarchaeaceae</taxon>
        <taxon>Candidatus Iainarchaeum</taxon>
    </lineage>
</organism>
<dbReference type="GO" id="GO:0016740">
    <property type="term" value="F:transferase activity"/>
    <property type="evidence" value="ECO:0007669"/>
    <property type="project" value="UniProtKB-KW"/>
</dbReference>
<dbReference type="Gene3D" id="3.10.450.620">
    <property type="entry name" value="JHP933, nucleotidyltransferase-like core domain"/>
    <property type="match status" value="1"/>
</dbReference>
<reference evidence="1" key="1">
    <citation type="submission" date="2020-07" db="EMBL/GenBank/DDBJ databases">
        <title>Huge and variable diversity of episymbiotic CPR bacteria and DPANN archaea in groundwater ecosystems.</title>
        <authorList>
            <person name="He C.Y."/>
            <person name="Keren R."/>
            <person name="Whittaker M."/>
            <person name="Farag I.F."/>
            <person name="Doudna J."/>
            <person name="Cate J.H.D."/>
            <person name="Banfield J.F."/>
        </authorList>
    </citation>
    <scope>NUCLEOTIDE SEQUENCE</scope>
    <source>
        <strain evidence="1">NC_groundwater_1296_Ag_S-0.2um_52_80</strain>
    </source>
</reference>
<dbReference type="AlphaFoldDB" id="A0A8T3YRI9"/>
<protein>
    <submittedName>
        <fullName evidence="1">Nucleotidyl transferase AbiEii/AbiGii toxin family protein</fullName>
    </submittedName>
</protein>
<sequence>MDAKTLKSQSAKQGIPQATLEKDYALSIVLKEISQSNLKNKLIFKGGTAIKKIYFANARFSEDLDFTARNATQEEIESALRAIFENKRITDINFFRLSKEKTTAGLRLAIKFTSALNHPQSIRFDISFRDNIVLKPVEIEVIDTYSLGKSSAMVLHLEEIFAEKIQALLTRTVARDLYDTWYLLKNNVKLDRQTINKKFGFYKEEFDSDKLESKITGFQVNWDRDLQQFLKQVPDYEATAKEVTEWLKSA</sequence>
<accession>A0A8T3YRI9</accession>
<gene>
    <name evidence="1" type="ORF">HY544_04610</name>
</gene>
<dbReference type="Pfam" id="PF08843">
    <property type="entry name" value="AbiEii"/>
    <property type="match status" value="1"/>
</dbReference>
<keyword evidence="1" id="KW-0808">Transferase</keyword>
<proteinExistence type="predicted"/>
<dbReference type="Proteomes" id="UP000732298">
    <property type="component" value="Unassembled WGS sequence"/>
</dbReference>
<evidence type="ECO:0000313" key="2">
    <source>
        <dbReference type="Proteomes" id="UP000732298"/>
    </source>
</evidence>
<evidence type="ECO:0000313" key="1">
    <source>
        <dbReference type="EMBL" id="MBI4210759.1"/>
    </source>
</evidence>
<name>A0A8T3YRI9_9ARCH</name>